<evidence type="ECO:0000313" key="2">
    <source>
        <dbReference type="Proteomes" id="UP000004319"/>
    </source>
</evidence>
<gene>
    <name evidence="1" type="ORF">ATPR_2957</name>
</gene>
<reference evidence="1 2" key="1">
    <citation type="journal article" date="2011" name="Biochem. Biophys. Res. Commun.">
        <title>Increased number of Arginine-based salt bridges contributes to the thermotolerance of thermotolerant acetic acid bacteria, Acetobacter tropicalis SKU1100.</title>
        <authorList>
            <person name="Matsutani M."/>
            <person name="Hirakawa H."/>
            <person name="Nishikura M."/>
            <person name="Soemphol W."/>
            <person name="Ali I.A.I."/>
            <person name="Yakushi T."/>
            <person name="Matsushita K."/>
        </authorList>
    </citation>
    <scope>NUCLEOTIDE SEQUENCE [LARGE SCALE GENOMIC DNA]</scope>
    <source>
        <strain evidence="1 2">NBRC 101654</strain>
    </source>
</reference>
<dbReference type="AlphaFoldDB" id="F7VHV8"/>
<accession>F7VHV8</accession>
<organism evidence="1 2">
    <name type="scientific">Acetobacter tropicalis NBRC 101654</name>
    <dbReference type="NCBI Taxonomy" id="749388"/>
    <lineage>
        <taxon>Bacteria</taxon>
        <taxon>Pseudomonadati</taxon>
        <taxon>Pseudomonadota</taxon>
        <taxon>Alphaproteobacteria</taxon>
        <taxon>Acetobacterales</taxon>
        <taxon>Acetobacteraceae</taxon>
        <taxon>Acetobacter</taxon>
    </lineage>
</organism>
<comment type="caution">
    <text evidence="1">The sequence shown here is derived from an EMBL/GenBank/DDBJ whole genome shotgun (WGS) entry which is preliminary data.</text>
</comment>
<name>F7VHV8_9PROT</name>
<dbReference type="EMBL" id="BABS01000143">
    <property type="protein sequence ID" value="GAA09953.1"/>
    <property type="molecule type" value="Genomic_DNA"/>
</dbReference>
<proteinExistence type="predicted"/>
<evidence type="ECO:0000313" key="1">
    <source>
        <dbReference type="EMBL" id="GAA09953.1"/>
    </source>
</evidence>
<sequence length="62" mass="7033">MSIFHHQAFLSGKRHLSARRLYSWGLFHDEVSLAGIVSAAHQCQPGLQSDFFSNLRESLSFL</sequence>
<protein>
    <submittedName>
        <fullName evidence="1">Uncharacterized protein</fullName>
    </submittedName>
</protein>
<dbReference type="Proteomes" id="UP000004319">
    <property type="component" value="Unassembled WGS sequence"/>
</dbReference>